<sequence>MIDASNAFNSINRQAALWNTRILWPNCSLFIFNTYRGWAPLVVKDSKEFLYSKEGVTQGDPLSMFIYAVATVPLIDHIGHPNTGRDVWYADDASACASLDDLLSWFSRLLSAGPSFGYHPEPRKCVLVVNSNYVSSACDLFKSYGVDVTTSHRLLGGVIGSEIGSVDYVKDCVSEWVKILERLIVIAETQPQLSYSAYTRSIQSQWTYLQRVTPNCSELFGPVETIIKEKLLPTLFGCEISDSERTLFSLPTRMGGLNILQPPTTADKNYSNSRKLTTPIVNALKENGQLDMDEFIEYHDAAIKEITKTKDADMLELFNDISARIDQQQYRAVCRAKDEKMSSWLTINPVAKHHFDLTAQEFRDALAIRGY</sequence>
<evidence type="ECO:0000313" key="1">
    <source>
        <dbReference type="EnsemblMetazoa" id="Aqu2.1.32634_001"/>
    </source>
</evidence>
<dbReference type="OrthoDB" id="8118845at2759"/>
<accession>A0A1X7UYP4</accession>
<proteinExistence type="predicted"/>
<reference evidence="1" key="1">
    <citation type="submission" date="2017-05" db="UniProtKB">
        <authorList>
            <consortium name="EnsemblMetazoa"/>
        </authorList>
    </citation>
    <scope>IDENTIFICATION</scope>
</reference>
<dbReference type="eggNOG" id="ENOG502S9D9">
    <property type="taxonomic scope" value="Eukaryota"/>
</dbReference>
<dbReference type="EnsemblMetazoa" id="Aqu2.1.32634_001">
    <property type="protein sequence ID" value="Aqu2.1.32634_001"/>
    <property type="gene ID" value="Aqu2.1.32634"/>
</dbReference>
<name>A0A1X7UYP4_AMPQE</name>
<dbReference type="InParanoid" id="A0A1X7UYP4"/>
<protein>
    <recommendedName>
        <fullName evidence="2">Reverse transcriptase domain-containing protein</fullName>
    </recommendedName>
</protein>
<evidence type="ECO:0008006" key="2">
    <source>
        <dbReference type="Google" id="ProtNLM"/>
    </source>
</evidence>
<organism evidence="1">
    <name type="scientific">Amphimedon queenslandica</name>
    <name type="common">Sponge</name>
    <dbReference type="NCBI Taxonomy" id="400682"/>
    <lineage>
        <taxon>Eukaryota</taxon>
        <taxon>Metazoa</taxon>
        <taxon>Porifera</taxon>
        <taxon>Demospongiae</taxon>
        <taxon>Heteroscleromorpha</taxon>
        <taxon>Haplosclerida</taxon>
        <taxon>Niphatidae</taxon>
        <taxon>Amphimedon</taxon>
    </lineage>
</organism>
<dbReference type="AlphaFoldDB" id="A0A1X7UYP4"/>